<evidence type="ECO:0000313" key="2">
    <source>
        <dbReference type="EMBL" id="NEN06029.1"/>
    </source>
</evidence>
<protein>
    <submittedName>
        <fullName evidence="2">NAD(P)H-binding protein</fullName>
    </submittedName>
</protein>
<dbReference type="Pfam" id="PF13460">
    <property type="entry name" value="NAD_binding_10"/>
    <property type="match status" value="1"/>
</dbReference>
<dbReference type="InterPro" id="IPR016040">
    <property type="entry name" value="NAD(P)-bd_dom"/>
</dbReference>
<organism evidence="2 3">
    <name type="scientific">Leifsonia tongyongensis</name>
    <dbReference type="NCBI Taxonomy" id="1268043"/>
    <lineage>
        <taxon>Bacteria</taxon>
        <taxon>Bacillati</taxon>
        <taxon>Actinomycetota</taxon>
        <taxon>Actinomycetes</taxon>
        <taxon>Micrococcales</taxon>
        <taxon>Microbacteriaceae</taxon>
        <taxon>Leifsonia</taxon>
    </lineage>
</organism>
<dbReference type="SUPFAM" id="SSF51735">
    <property type="entry name" value="NAD(P)-binding Rossmann-fold domains"/>
    <property type="match status" value="1"/>
</dbReference>
<comment type="caution">
    <text evidence="2">The sequence shown here is derived from an EMBL/GenBank/DDBJ whole genome shotgun (WGS) entry which is preliminary data.</text>
</comment>
<dbReference type="PANTHER" id="PTHR43355:SF2">
    <property type="entry name" value="FLAVIN REDUCTASE (NADPH)"/>
    <property type="match status" value="1"/>
</dbReference>
<feature type="domain" description="NAD(P)-binding" evidence="1">
    <location>
        <begin position="7"/>
        <end position="204"/>
    </location>
</feature>
<dbReference type="GO" id="GO:0004074">
    <property type="term" value="F:biliverdin reductase [NAD(P)H] activity"/>
    <property type="evidence" value="ECO:0007669"/>
    <property type="project" value="TreeGrafter"/>
</dbReference>
<reference evidence="2 3" key="1">
    <citation type="journal article" date="2014" name="J. Microbiol.">
        <title>Diaminobutyricibacter tongyongensis gen. nov., sp. nov. and Homoserinibacter gongjuensis gen. nov., sp. nov. belong to the family Microbacteriaceae.</title>
        <authorList>
            <person name="Kim S.J."/>
            <person name="Ahn J.H."/>
            <person name="Weon H.Y."/>
            <person name="Hamada M."/>
            <person name="Suzuki K."/>
            <person name="Kwon S.W."/>
        </authorList>
    </citation>
    <scope>NUCLEOTIDE SEQUENCE [LARGE SCALE GENOMIC DNA]</scope>
    <source>
        <strain evidence="2 3">NBRC 108724</strain>
    </source>
</reference>
<sequence>MNIVVFGANGGTGRLLVRRALDAGHTVTAVTRHPDAFTLGDGATLHENLSVLAADVHDPNAVDRAVTGHDVVLSALGVPYARKPITVYSVGITNIIAAMDRYGIRRLVCVSSSATDPATRYHDTGGGFIFEKVLKPFITKTLGKELYADMLRMERLVQASDLDYTIVRPSGLFETPAVTEYVDAEIELPERFTSRADLAAFMLRLGEGDEYSRTSAAVATVSTHPRVIDLLRQEAFARS</sequence>
<keyword evidence="3" id="KW-1185">Reference proteome</keyword>
<dbReference type="InterPro" id="IPR036291">
    <property type="entry name" value="NAD(P)-bd_dom_sf"/>
</dbReference>
<dbReference type="InterPro" id="IPR051606">
    <property type="entry name" value="Polyketide_Oxido-like"/>
</dbReference>
<dbReference type="RefSeq" id="WP_163289487.1">
    <property type="nucleotide sequence ID" value="NZ_JAAGWY010000002.1"/>
</dbReference>
<dbReference type="GO" id="GO:0042602">
    <property type="term" value="F:riboflavin reductase (NADPH) activity"/>
    <property type="evidence" value="ECO:0007669"/>
    <property type="project" value="TreeGrafter"/>
</dbReference>
<dbReference type="EMBL" id="JAAGWY010000002">
    <property type="protein sequence ID" value="NEN06029.1"/>
    <property type="molecule type" value="Genomic_DNA"/>
</dbReference>
<evidence type="ECO:0000259" key="1">
    <source>
        <dbReference type="Pfam" id="PF13460"/>
    </source>
</evidence>
<evidence type="ECO:0000313" key="3">
    <source>
        <dbReference type="Proteomes" id="UP000474967"/>
    </source>
</evidence>
<name>A0A6L9XX82_9MICO</name>
<dbReference type="Gene3D" id="3.40.50.720">
    <property type="entry name" value="NAD(P)-binding Rossmann-like Domain"/>
    <property type="match status" value="1"/>
</dbReference>
<dbReference type="Proteomes" id="UP000474967">
    <property type="component" value="Unassembled WGS sequence"/>
</dbReference>
<dbReference type="PANTHER" id="PTHR43355">
    <property type="entry name" value="FLAVIN REDUCTASE (NADPH)"/>
    <property type="match status" value="1"/>
</dbReference>
<proteinExistence type="predicted"/>
<gene>
    <name evidence="2" type="ORF">G3T36_09090</name>
</gene>
<accession>A0A6L9XX82</accession>
<dbReference type="AlphaFoldDB" id="A0A6L9XX82"/>